<sequence>MSSSKLTSASGGEKQSLLKPNSQGYCLDYDFGGLWRPLGDAGISAVKPGAVVRTVYYGFDHAAVVESVLVDRASSPEKDAKSPPISVTVDIIHLGRPNCVACTRQVMRDEVTLSAASSANFVFEMPPELCYSDETTVSRARSRLNESEWNPVSDPFDFTMWCKIPCRFQLRDCFVPLRAPCGNGLEHAIAPECHVNLPVACGRSNDLHAIVTGVAELATKGSSKLLLIDYRSVASRYDALRPPELHEDVLTLDENAVIRCYTGRQNCEAGVYNASEAKSALDRFSGCGVATNRYLPDWLLLKTLLVENCPQQLLDAGSDVLKLGARKPTFGKTSARDIQPGDLLIGLPDGGSGLVLEPVSMTATSVILRIARFRHRPALPQDAKPGLHTADRRLLVSNRDPRIRFCVHNWDSEDCEVLGGSLVSTPEYSVRRIESTSELSLGLPVSLERLCMFQHAIVVDLKTTECPDEIILTLVYYAVKLTTSLMFIQRIVSSSQKRINIKKDRLFLIEYHVADDRRVTGEAAVRRALSRLGEAEYNIQWNNSRDLVRWCSTSHPTNREFSKVPIYYGRDLETAVAHGQMQVMYRRLVGFYFHHVMMRECKLIFEGKRCDLLSYRCYESAEPNSVVLIERLNLEDSVLVGRVCYHGETNSLEKVRDKANQLLGVSFISEATDKVINDRLLCEWLKLSSGPDVEDLMHLLMGSGFNSNEVRIETEFFVSITDLKPLDHLIIRRNGKHKEHILLLDWNEGPEASCIRFDVPSCMDGYLGPLETHGYMIMERNPSTPTVYVNVRNRPIDADLMDKRMSNVSSRGRAYYDVLSYNCEHMCGLISNGRSYSAQATAFGNHAASFAVRAGRSLYLALLPLSNLFNLLGHFRYFLTGGMVLLSLLILAVLDSSAVFHRARRFGMTRRELRRRLGHIAILALFSAVSSVLAFLMGHFLSDRFDGLTMKAVCFCIGVPLSLTGIVLCRLADYYRHVHIP</sequence>
<dbReference type="WBParaSite" id="maker-uti_cns_0048533-snap-gene-0.3-mRNA-1">
    <property type="protein sequence ID" value="maker-uti_cns_0048533-snap-gene-0.3-mRNA-1"/>
    <property type="gene ID" value="maker-uti_cns_0048533-snap-gene-0.3"/>
</dbReference>
<feature type="transmembrane region" description="Helical" evidence="1">
    <location>
        <begin position="948"/>
        <end position="969"/>
    </location>
</feature>
<proteinExistence type="predicted"/>
<evidence type="ECO:0000313" key="3">
    <source>
        <dbReference type="WBParaSite" id="maker-uti_cns_0004163-snap-gene-0.6-mRNA-1"/>
    </source>
</evidence>
<reference evidence="3 4" key="1">
    <citation type="submission" date="2016-11" db="UniProtKB">
        <authorList>
            <consortium name="WormBaseParasite"/>
        </authorList>
    </citation>
    <scope>IDENTIFICATION</scope>
</reference>
<keyword evidence="1" id="KW-0472">Membrane</keyword>
<keyword evidence="1" id="KW-1133">Transmembrane helix</keyword>
<evidence type="ECO:0000313" key="5">
    <source>
        <dbReference type="WBParaSite" id="maker-uti_cns_0048533-snap-gene-0.3-mRNA-1"/>
    </source>
</evidence>
<dbReference type="WBParaSite" id="maker-uti_cns_0004163-snap-gene-0.6-mRNA-1">
    <property type="protein sequence ID" value="maker-uti_cns_0004163-snap-gene-0.6-mRNA-1"/>
    <property type="gene ID" value="maker-uti_cns_0004163-snap-gene-0.6"/>
</dbReference>
<evidence type="ECO:0000256" key="1">
    <source>
        <dbReference type="SAM" id="Phobius"/>
    </source>
</evidence>
<feature type="transmembrane region" description="Helical" evidence="1">
    <location>
        <begin position="920"/>
        <end position="942"/>
    </location>
</feature>
<evidence type="ECO:0000313" key="2">
    <source>
        <dbReference type="Proteomes" id="UP000095280"/>
    </source>
</evidence>
<feature type="transmembrane region" description="Helical" evidence="1">
    <location>
        <begin position="883"/>
        <end position="900"/>
    </location>
</feature>
<dbReference type="Proteomes" id="UP000095280">
    <property type="component" value="Unplaced"/>
</dbReference>
<keyword evidence="2" id="KW-1185">Reference proteome</keyword>
<dbReference type="Gene3D" id="3.90.1720.10">
    <property type="entry name" value="endopeptidase domain like (from Nostoc punctiforme)"/>
    <property type="match status" value="1"/>
</dbReference>
<evidence type="ECO:0000313" key="4">
    <source>
        <dbReference type="WBParaSite" id="maker-uti_cns_0004223-snap-gene-0.1-mRNA-1"/>
    </source>
</evidence>
<dbReference type="AlphaFoldDB" id="A0A1I8JIZ0"/>
<dbReference type="WBParaSite" id="maker-uti_cns_0004387-snap-gene-0.5-mRNA-1">
    <property type="protein sequence ID" value="maker-uti_cns_0004387-snap-gene-0.5-mRNA-1"/>
    <property type="gene ID" value="maker-uti_cns_0004387-snap-gene-0.5"/>
</dbReference>
<keyword evidence="1" id="KW-0812">Transmembrane</keyword>
<organism evidence="2 5">
    <name type="scientific">Macrostomum lignano</name>
    <dbReference type="NCBI Taxonomy" id="282301"/>
    <lineage>
        <taxon>Eukaryota</taxon>
        <taxon>Metazoa</taxon>
        <taxon>Spiralia</taxon>
        <taxon>Lophotrochozoa</taxon>
        <taxon>Platyhelminthes</taxon>
        <taxon>Rhabditophora</taxon>
        <taxon>Macrostomorpha</taxon>
        <taxon>Macrostomida</taxon>
        <taxon>Macrostomidae</taxon>
        <taxon>Macrostomum</taxon>
    </lineage>
</organism>
<accession>A0A1I8JIZ0</accession>
<protein>
    <submittedName>
        <fullName evidence="3 4">SET domain-containing protein</fullName>
    </submittedName>
</protein>
<dbReference type="WBParaSite" id="maker-uti_cns_0004223-snap-gene-0.1-mRNA-1">
    <property type="protein sequence ID" value="maker-uti_cns_0004223-snap-gene-0.1-mRNA-1"/>
    <property type="gene ID" value="maker-uti_cns_0004223-snap-gene-0.1"/>
</dbReference>
<name>A0A1I8JIZ0_9PLAT</name>